<evidence type="ECO:0000313" key="2">
    <source>
        <dbReference type="Proteomes" id="UP001377337"/>
    </source>
</evidence>
<reference evidence="1 2" key="1">
    <citation type="submission" date="2024-02" db="EMBL/GenBank/DDBJ databases">
        <title>Seven novel Bacillus-like species.</title>
        <authorList>
            <person name="Liu G."/>
        </authorList>
    </citation>
    <scope>NUCLEOTIDE SEQUENCE [LARGE SCALE GENOMIC DNA]</scope>
    <source>
        <strain evidence="1 2">FJAT-52054</strain>
    </source>
</reference>
<sequence>MQNLMEVKFYTTGKVAYSIDDNILMNAEMLALSMYAKLNEERSDILSNLEESRTSYEE</sequence>
<evidence type="ECO:0000313" key="1">
    <source>
        <dbReference type="EMBL" id="WXB97631.1"/>
    </source>
</evidence>
<dbReference type="EMBL" id="CP147407">
    <property type="protein sequence ID" value="WXB97631.1"/>
    <property type="molecule type" value="Genomic_DNA"/>
</dbReference>
<dbReference type="Proteomes" id="UP001377337">
    <property type="component" value="Chromosome"/>
</dbReference>
<protein>
    <recommendedName>
        <fullName evidence="3">Cell division protein ZapA</fullName>
    </recommendedName>
</protein>
<organism evidence="1 2">
    <name type="scientific">Metabacillus sediminis</name>
    <dbReference type="NCBI Taxonomy" id="3117746"/>
    <lineage>
        <taxon>Bacteria</taxon>
        <taxon>Bacillati</taxon>
        <taxon>Bacillota</taxon>
        <taxon>Bacilli</taxon>
        <taxon>Bacillales</taxon>
        <taxon>Bacillaceae</taxon>
        <taxon>Metabacillus</taxon>
    </lineage>
</organism>
<evidence type="ECO:0008006" key="3">
    <source>
        <dbReference type="Google" id="ProtNLM"/>
    </source>
</evidence>
<dbReference type="RefSeq" id="WP_156505932.1">
    <property type="nucleotide sequence ID" value="NZ_CP147407.1"/>
</dbReference>
<proteinExistence type="predicted"/>
<name>A0ABZ2NIK8_9BACI</name>
<keyword evidence="2" id="KW-1185">Reference proteome</keyword>
<accession>A0ABZ2NIK8</accession>
<gene>
    <name evidence="1" type="ORF">WCV65_03765</name>
</gene>